<dbReference type="PANTHER" id="PTHR42879">
    <property type="entry name" value="3-OXOACYL-(ACYL-CARRIER-PROTEIN) REDUCTASE"/>
    <property type="match status" value="1"/>
</dbReference>
<evidence type="ECO:0000256" key="3">
    <source>
        <dbReference type="RuleBase" id="RU000363"/>
    </source>
</evidence>
<evidence type="ECO:0000313" key="4">
    <source>
        <dbReference type="EMBL" id="BAM01209.1"/>
    </source>
</evidence>
<organism evidence="4 5">
    <name type="scientific">Caldilinea aerophila (strain DSM 14535 / JCM 11387 / NBRC 104270 / STL-6-O1)</name>
    <dbReference type="NCBI Taxonomy" id="926550"/>
    <lineage>
        <taxon>Bacteria</taxon>
        <taxon>Bacillati</taxon>
        <taxon>Chloroflexota</taxon>
        <taxon>Caldilineae</taxon>
        <taxon>Caldilineales</taxon>
        <taxon>Caldilineaceae</taxon>
        <taxon>Caldilinea</taxon>
    </lineage>
</organism>
<protein>
    <submittedName>
        <fullName evidence="4">Putative oxidoreductase</fullName>
    </submittedName>
</protein>
<dbReference type="CDD" id="cd05233">
    <property type="entry name" value="SDR_c"/>
    <property type="match status" value="1"/>
</dbReference>
<dbReference type="InterPro" id="IPR050259">
    <property type="entry name" value="SDR"/>
</dbReference>
<dbReference type="Proteomes" id="UP000007880">
    <property type="component" value="Chromosome"/>
</dbReference>
<dbReference type="PRINTS" id="PR00081">
    <property type="entry name" value="GDHRDH"/>
</dbReference>
<proteinExistence type="inferred from homology"/>
<dbReference type="PANTHER" id="PTHR42879:SF2">
    <property type="entry name" value="3-OXOACYL-[ACYL-CARRIER-PROTEIN] REDUCTASE FABG"/>
    <property type="match status" value="1"/>
</dbReference>
<dbReference type="Gene3D" id="3.40.50.720">
    <property type="entry name" value="NAD(P)-binding Rossmann-like Domain"/>
    <property type="match status" value="1"/>
</dbReference>
<reference evidence="4 5" key="1">
    <citation type="submission" date="2012-02" db="EMBL/GenBank/DDBJ databases">
        <title>Complete genome sequence of Caldilinea aerophila DSM 14535 (= NBRC 102666).</title>
        <authorList>
            <person name="Oguchi A."/>
            <person name="Hosoyama A."/>
            <person name="Sekine M."/>
            <person name="Fukai R."/>
            <person name="Kato Y."/>
            <person name="Nakamura S."/>
            <person name="Hanada S."/>
            <person name="Yamazaki S."/>
            <person name="Fujita N."/>
        </authorList>
    </citation>
    <scope>NUCLEOTIDE SEQUENCE [LARGE SCALE GENOMIC DNA]</scope>
    <source>
        <strain evidence="5">DSM 14535 / JCM 11387 / NBRC 104270 / STL-6-O1</strain>
    </source>
</reference>
<dbReference type="InterPro" id="IPR002347">
    <property type="entry name" value="SDR_fam"/>
</dbReference>
<dbReference type="PRINTS" id="PR00080">
    <property type="entry name" value="SDRFAMILY"/>
</dbReference>
<dbReference type="HOGENOM" id="CLU_010194_2_10_0"/>
<evidence type="ECO:0000256" key="2">
    <source>
        <dbReference type="ARBA" id="ARBA00023002"/>
    </source>
</evidence>
<sequence length="260" mass="28081">MQGQVAIITGAGRGIGAAAAERLAASGARLVLNARTEEEVEAVAARLRQQGALALAVPGDISDPDVVEEVVETALDQFNRVDILINNAAIIWPIEEVAETDPDEWTYNIMVNLVAPFMLTRNVLPLMLEQGYGRILSIGSGAAQRPIVGASAYCAAKAGLDMFTRVLALEVAGTGVTVNSLHPGVVDTAMQEDIRSVDTAGTRLDTSYFHELYERGALRPPSETARLIYWLVGPWSRDRNGEIFSADDEAWVEQVCRDTE</sequence>
<evidence type="ECO:0000256" key="1">
    <source>
        <dbReference type="ARBA" id="ARBA00006484"/>
    </source>
</evidence>
<dbReference type="STRING" id="926550.CLDAP_31690"/>
<dbReference type="KEGG" id="cap:CLDAP_31690"/>
<dbReference type="InterPro" id="IPR020904">
    <property type="entry name" value="Sc_DH/Rdtase_CS"/>
</dbReference>
<dbReference type="EMBL" id="AP012337">
    <property type="protein sequence ID" value="BAM01209.1"/>
    <property type="molecule type" value="Genomic_DNA"/>
</dbReference>
<gene>
    <name evidence="4" type="ordered locus">CLDAP_31690</name>
</gene>
<dbReference type="FunFam" id="3.40.50.720:FF:000084">
    <property type="entry name" value="Short-chain dehydrogenase reductase"/>
    <property type="match status" value="1"/>
</dbReference>
<dbReference type="GO" id="GO:0016491">
    <property type="term" value="F:oxidoreductase activity"/>
    <property type="evidence" value="ECO:0007669"/>
    <property type="project" value="UniProtKB-KW"/>
</dbReference>
<accession>I0I7H1</accession>
<dbReference type="Pfam" id="PF00106">
    <property type="entry name" value="adh_short"/>
    <property type="match status" value="1"/>
</dbReference>
<dbReference type="SUPFAM" id="SSF51735">
    <property type="entry name" value="NAD(P)-binding Rossmann-fold domains"/>
    <property type="match status" value="1"/>
</dbReference>
<name>I0I7H1_CALAS</name>
<evidence type="ECO:0000313" key="5">
    <source>
        <dbReference type="Proteomes" id="UP000007880"/>
    </source>
</evidence>
<dbReference type="GO" id="GO:0032787">
    <property type="term" value="P:monocarboxylic acid metabolic process"/>
    <property type="evidence" value="ECO:0007669"/>
    <property type="project" value="UniProtKB-ARBA"/>
</dbReference>
<dbReference type="PROSITE" id="PS00061">
    <property type="entry name" value="ADH_SHORT"/>
    <property type="match status" value="1"/>
</dbReference>
<dbReference type="eggNOG" id="COG1028">
    <property type="taxonomic scope" value="Bacteria"/>
</dbReference>
<keyword evidence="2" id="KW-0560">Oxidoreductase</keyword>
<dbReference type="InterPro" id="IPR036291">
    <property type="entry name" value="NAD(P)-bd_dom_sf"/>
</dbReference>
<keyword evidence="5" id="KW-1185">Reference proteome</keyword>
<comment type="similarity">
    <text evidence="1 3">Belongs to the short-chain dehydrogenases/reductases (SDR) family.</text>
</comment>
<dbReference type="AlphaFoldDB" id="I0I7H1"/>